<dbReference type="GO" id="GO:0003700">
    <property type="term" value="F:DNA-binding transcription factor activity"/>
    <property type="evidence" value="ECO:0007669"/>
    <property type="project" value="InterPro"/>
</dbReference>
<dbReference type="Proteomes" id="UP000291832">
    <property type="component" value="Unassembled WGS sequence"/>
</dbReference>
<organism evidence="2 3">
    <name type="scientific">Leucobacter luti</name>
    <dbReference type="NCBI Taxonomy" id="340320"/>
    <lineage>
        <taxon>Bacteria</taxon>
        <taxon>Bacillati</taxon>
        <taxon>Actinomycetota</taxon>
        <taxon>Actinomycetes</taxon>
        <taxon>Micrococcales</taxon>
        <taxon>Microbacteriaceae</taxon>
        <taxon>Leucobacter</taxon>
    </lineage>
</organism>
<comment type="caution">
    <text evidence="2">The sequence shown here is derived from an EMBL/GenBank/DDBJ whole genome shotgun (WGS) entry which is preliminary data.</text>
</comment>
<reference evidence="2 3" key="1">
    <citation type="journal article" date="2015" name="Stand. Genomic Sci.">
        <title>Genomic Encyclopedia of Bacterial and Archaeal Type Strains, Phase III: the genomes of soil and plant-associated and newly described type strains.</title>
        <authorList>
            <person name="Whitman W.B."/>
            <person name="Woyke T."/>
            <person name="Klenk H.P."/>
            <person name="Zhou Y."/>
            <person name="Lilburn T.G."/>
            <person name="Beck B.J."/>
            <person name="De Vos P."/>
            <person name="Vandamme P."/>
            <person name="Eisen J.A."/>
            <person name="Garrity G."/>
            <person name="Hugenholtz P."/>
            <person name="Kyrpides N.C."/>
        </authorList>
    </citation>
    <scope>NUCLEOTIDE SEQUENCE [LARGE SCALE GENOMIC DNA]</scope>
    <source>
        <strain evidence="2 3">RF6</strain>
    </source>
</reference>
<accession>A0A4Q7U6P4</accession>
<sequence length="146" mass="16463">MTERRIADIEYEQMLLSRYTIAQHPHAQGLDRSTYLLMSRLDGQGPMSIGELSAAFRLDASTLQRQTTVAIKAGLLERILDPAGGVARKLTLTAQGRTRLRDARDDSVRSLERIMADWPASDVNTFAELLHRFNASIEEYRETKAD</sequence>
<keyword evidence="2" id="KW-0238">DNA-binding</keyword>
<keyword evidence="3" id="KW-1185">Reference proteome</keyword>
<dbReference type="SUPFAM" id="SSF46785">
    <property type="entry name" value="Winged helix' DNA-binding domain"/>
    <property type="match status" value="1"/>
</dbReference>
<dbReference type="Gene3D" id="1.10.10.10">
    <property type="entry name" value="Winged helix-like DNA-binding domain superfamily/Winged helix DNA-binding domain"/>
    <property type="match status" value="1"/>
</dbReference>
<dbReference type="AlphaFoldDB" id="A0A4Q7U6P4"/>
<gene>
    <name evidence="2" type="ORF">EV139_0454</name>
</gene>
<dbReference type="EMBL" id="SHKI01000002">
    <property type="protein sequence ID" value="RZT68727.1"/>
    <property type="molecule type" value="Genomic_DNA"/>
</dbReference>
<dbReference type="SMART" id="SM00347">
    <property type="entry name" value="HTH_MARR"/>
    <property type="match status" value="1"/>
</dbReference>
<protein>
    <submittedName>
        <fullName evidence="2">DNA-binding MarR family transcriptional regulator</fullName>
    </submittedName>
</protein>
<dbReference type="InterPro" id="IPR000835">
    <property type="entry name" value="HTH_MarR-typ"/>
</dbReference>
<dbReference type="InterPro" id="IPR036388">
    <property type="entry name" value="WH-like_DNA-bd_sf"/>
</dbReference>
<feature type="domain" description="HTH marR-type" evidence="1">
    <location>
        <begin position="1"/>
        <end position="135"/>
    </location>
</feature>
<evidence type="ECO:0000313" key="2">
    <source>
        <dbReference type="EMBL" id="RZT68727.1"/>
    </source>
</evidence>
<dbReference type="RefSeq" id="WP_241988940.1">
    <property type="nucleotide sequence ID" value="NZ_QYAG01000005.1"/>
</dbReference>
<evidence type="ECO:0000259" key="1">
    <source>
        <dbReference type="PROSITE" id="PS50995"/>
    </source>
</evidence>
<evidence type="ECO:0000313" key="3">
    <source>
        <dbReference type="Proteomes" id="UP000291832"/>
    </source>
</evidence>
<dbReference type="InterPro" id="IPR036390">
    <property type="entry name" value="WH_DNA-bd_sf"/>
</dbReference>
<dbReference type="PROSITE" id="PS50995">
    <property type="entry name" value="HTH_MARR_2"/>
    <property type="match status" value="1"/>
</dbReference>
<dbReference type="GO" id="GO:0003677">
    <property type="term" value="F:DNA binding"/>
    <property type="evidence" value="ECO:0007669"/>
    <property type="project" value="UniProtKB-KW"/>
</dbReference>
<proteinExistence type="predicted"/>
<name>A0A4Q7U6P4_9MICO</name>